<dbReference type="GO" id="GO:0002098">
    <property type="term" value="P:tRNA wobble uridine modification"/>
    <property type="evidence" value="ECO:0007669"/>
    <property type="project" value="TreeGrafter"/>
</dbReference>
<dbReference type="InterPro" id="IPR027417">
    <property type="entry name" value="P-loop_NTPase"/>
</dbReference>
<evidence type="ECO:0000256" key="10">
    <source>
        <dbReference type="HAMAP-Rule" id="MF_00379"/>
    </source>
</evidence>
<evidence type="ECO:0000256" key="3">
    <source>
        <dbReference type="ARBA" id="ARBA00022694"/>
    </source>
</evidence>
<feature type="binding site" evidence="10">
    <location>
        <position position="124"/>
    </location>
    <ligand>
        <name>(6S)-5-formyl-5,6,7,8-tetrahydrofolate</name>
        <dbReference type="ChEBI" id="CHEBI:57457"/>
    </ligand>
</feature>
<dbReference type="NCBIfam" id="TIGR00450">
    <property type="entry name" value="mnmE_trmE_thdF"/>
    <property type="match status" value="1"/>
</dbReference>
<dbReference type="InterPro" id="IPR006073">
    <property type="entry name" value="GTP-bd"/>
</dbReference>
<keyword evidence="8 10" id="KW-0630">Potassium</keyword>
<dbReference type="PROSITE" id="PS51709">
    <property type="entry name" value="G_TRME"/>
    <property type="match status" value="1"/>
</dbReference>
<evidence type="ECO:0000259" key="12">
    <source>
        <dbReference type="PROSITE" id="PS51709"/>
    </source>
</evidence>
<evidence type="ECO:0000256" key="8">
    <source>
        <dbReference type="ARBA" id="ARBA00022958"/>
    </source>
</evidence>
<dbReference type="CDD" id="cd14858">
    <property type="entry name" value="TrmE_N"/>
    <property type="match status" value="1"/>
</dbReference>
<feature type="binding site" evidence="10">
    <location>
        <begin position="247"/>
        <end position="253"/>
    </location>
    <ligand>
        <name>GTP</name>
        <dbReference type="ChEBI" id="CHEBI:37565"/>
    </ligand>
</feature>
<feature type="binding site" evidence="10">
    <location>
        <position position="232"/>
    </location>
    <ligand>
        <name>Mg(2+)</name>
        <dbReference type="ChEBI" id="CHEBI:18420"/>
    </ligand>
</feature>
<dbReference type="Pfam" id="PF12631">
    <property type="entry name" value="MnmE_helical"/>
    <property type="match status" value="1"/>
</dbReference>
<name>A0A1H7WKK3_9BACT</name>
<evidence type="ECO:0000256" key="5">
    <source>
        <dbReference type="ARBA" id="ARBA00022741"/>
    </source>
</evidence>
<keyword evidence="3 10" id="KW-0819">tRNA processing</keyword>
<keyword evidence="9 10" id="KW-0342">GTP-binding</keyword>
<feature type="binding site" evidence="10">
    <location>
        <position position="456"/>
    </location>
    <ligand>
        <name>(6S)-5-formyl-5,6,7,8-tetrahydrofolate</name>
        <dbReference type="ChEBI" id="CHEBI:57457"/>
    </ligand>
</feature>
<dbReference type="InterPro" id="IPR031168">
    <property type="entry name" value="G_TrmE"/>
</dbReference>
<dbReference type="InterPro" id="IPR025867">
    <property type="entry name" value="MnmE_helical"/>
</dbReference>
<dbReference type="FunFam" id="3.30.1360.120:FF:000003">
    <property type="entry name" value="tRNA modification GTPase MnmE"/>
    <property type="match status" value="1"/>
</dbReference>
<feature type="binding site" evidence="10">
    <location>
        <position position="228"/>
    </location>
    <ligand>
        <name>K(+)</name>
        <dbReference type="ChEBI" id="CHEBI:29103"/>
    </ligand>
</feature>
<dbReference type="PANTHER" id="PTHR42714:SF2">
    <property type="entry name" value="TRNA MODIFICATION GTPASE GTPBP3, MITOCHONDRIAL"/>
    <property type="match status" value="1"/>
</dbReference>
<evidence type="ECO:0000256" key="7">
    <source>
        <dbReference type="ARBA" id="ARBA00022842"/>
    </source>
</evidence>
<dbReference type="Gene3D" id="3.30.1360.120">
    <property type="entry name" value="Probable tRNA modification gtpase trme, domain 1"/>
    <property type="match status" value="1"/>
</dbReference>
<dbReference type="OrthoDB" id="9805918at2"/>
<feature type="binding site" evidence="10">
    <location>
        <position position="22"/>
    </location>
    <ligand>
        <name>(6S)-5-formyl-5,6,7,8-tetrahydrofolate</name>
        <dbReference type="ChEBI" id="CHEBI:57457"/>
    </ligand>
</feature>
<dbReference type="InterPro" id="IPR027368">
    <property type="entry name" value="MnmE_dom2"/>
</dbReference>
<evidence type="ECO:0000256" key="4">
    <source>
        <dbReference type="ARBA" id="ARBA00022723"/>
    </source>
</evidence>
<dbReference type="SUPFAM" id="SSF52540">
    <property type="entry name" value="P-loop containing nucleoside triphosphate hydrolases"/>
    <property type="match status" value="1"/>
</dbReference>
<dbReference type="InterPro" id="IPR027266">
    <property type="entry name" value="TrmE/GcvT-like"/>
</dbReference>
<dbReference type="GO" id="GO:0046872">
    <property type="term" value="F:metal ion binding"/>
    <property type="evidence" value="ECO:0007669"/>
    <property type="project" value="UniProtKB-KW"/>
</dbReference>
<dbReference type="GO" id="GO:0042802">
    <property type="term" value="F:identical protein binding"/>
    <property type="evidence" value="ECO:0007669"/>
    <property type="project" value="UniProtKB-ARBA"/>
</dbReference>
<dbReference type="NCBIfam" id="TIGR00231">
    <property type="entry name" value="small_GTP"/>
    <property type="match status" value="1"/>
</dbReference>
<dbReference type="PANTHER" id="PTHR42714">
    <property type="entry name" value="TRNA MODIFICATION GTPASE GTPBP3"/>
    <property type="match status" value="1"/>
</dbReference>
<dbReference type="Gene3D" id="3.40.50.300">
    <property type="entry name" value="P-loop containing nucleotide triphosphate hydrolases"/>
    <property type="match status" value="1"/>
</dbReference>
<accession>A0A1H7WKK3</accession>
<feature type="binding site" evidence="10">
    <location>
        <begin position="228"/>
        <end position="233"/>
    </location>
    <ligand>
        <name>GTP</name>
        <dbReference type="ChEBI" id="CHEBI:37565"/>
    </ligand>
</feature>
<dbReference type="InterPro" id="IPR004520">
    <property type="entry name" value="GTPase_MnmE"/>
</dbReference>
<comment type="subunit">
    <text evidence="10">Homodimer. Heterotetramer of two MnmE and two MnmG subunits.</text>
</comment>
<evidence type="ECO:0000313" key="13">
    <source>
        <dbReference type="EMBL" id="SEM22172.1"/>
    </source>
</evidence>
<keyword evidence="7 10" id="KW-0460">Magnesium</keyword>
<evidence type="ECO:0000256" key="6">
    <source>
        <dbReference type="ARBA" id="ARBA00022801"/>
    </source>
</evidence>
<sequence>MLEDTIAAIATPAGVGGIGIVRISGPKSESILFRLFQSSHRISRYQPRRLYHGDLIAPTTGQVLDEVLVSLMKAPSSFTGEDTLEIFCHGGILILEAVLSAVLEAGARLAEPGEFTRRAFLHDRIDLTQAEAIGDVISARTSRGLETAVAHLKGKLKQKIDVLRKMLIDILALLETEIEFSEDVESPAAETPAKLQSLSEHIEILLRTYDQGKIDRHGAAVVIAGKPNTGKSSLLNCLLGEKRAIVTPIPGTTRDFIEEAINIQGLSIRLIDTAGIRPPEDRIEQEGIRMVWEKLAAADGVILLFDGSSSLTEEDRDLLKRLADYNVLPVINKTDLDHRLGEEEITACFPGTSPLWISAKFGEGIPALKEKIRRLVMDRAGIQDGEIVISSLRQKMALEKTLKFVAQARNSLEDGLSPEFAALDVREALEALGEIGGETATEEILDRIFSSFCIGK</sequence>
<protein>
    <recommendedName>
        <fullName evidence="10">tRNA modification GTPase MnmE</fullName>
        <ecNumber evidence="10">3.6.-.-</ecNumber>
    </recommendedName>
</protein>
<evidence type="ECO:0000256" key="2">
    <source>
        <dbReference type="ARBA" id="ARBA00022490"/>
    </source>
</evidence>
<dbReference type="Pfam" id="PF10396">
    <property type="entry name" value="TrmE_N"/>
    <property type="match status" value="1"/>
</dbReference>
<dbReference type="HAMAP" id="MF_00379">
    <property type="entry name" value="GTPase_MnmE"/>
    <property type="match status" value="1"/>
</dbReference>
<dbReference type="CDD" id="cd04164">
    <property type="entry name" value="trmE"/>
    <property type="match status" value="1"/>
</dbReference>
<dbReference type="Pfam" id="PF01926">
    <property type="entry name" value="MMR_HSR1"/>
    <property type="match status" value="1"/>
</dbReference>
<dbReference type="GO" id="GO:0003924">
    <property type="term" value="F:GTPase activity"/>
    <property type="evidence" value="ECO:0007669"/>
    <property type="project" value="UniProtKB-UniRule"/>
</dbReference>
<keyword evidence="2 10" id="KW-0963">Cytoplasm</keyword>
<comment type="similarity">
    <text evidence="1 10 11">Belongs to the TRAFAC class TrmE-Era-EngA-EngB-Septin-like GTPase superfamily. TrmE GTPase family.</text>
</comment>
<keyword evidence="14" id="KW-1185">Reference proteome</keyword>
<comment type="cofactor">
    <cofactor evidence="10">
        <name>K(+)</name>
        <dbReference type="ChEBI" id="CHEBI:29103"/>
    </cofactor>
    <text evidence="10">Binds 1 potassium ion per subunit.</text>
</comment>
<dbReference type="EC" id="3.6.-.-" evidence="10"/>
<comment type="caution">
    <text evidence="10">Lacks conserved residue(s) required for the propagation of feature annotation.</text>
</comment>
<dbReference type="Gene3D" id="1.20.120.430">
    <property type="entry name" value="tRNA modification GTPase MnmE domain 2"/>
    <property type="match status" value="1"/>
</dbReference>
<feature type="binding site" evidence="10">
    <location>
        <begin position="272"/>
        <end position="275"/>
    </location>
    <ligand>
        <name>GTP</name>
        <dbReference type="ChEBI" id="CHEBI:37565"/>
    </ligand>
</feature>
<keyword evidence="6 10" id="KW-0378">Hydrolase</keyword>
<keyword evidence="4 10" id="KW-0479">Metal-binding</keyword>
<feature type="binding site" evidence="10">
    <location>
        <position position="85"/>
    </location>
    <ligand>
        <name>(6S)-5-formyl-5,6,7,8-tetrahydrofolate</name>
        <dbReference type="ChEBI" id="CHEBI:57457"/>
    </ligand>
</feature>
<evidence type="ECO:0000256" key="11">
    <source>
        <dbReference type="RuleBase" id="RU003313"/>
    </source>
</evidence>
<feature type="binding site" evidence="10">
    <location>
        <position position="252"/>
    </location>
    <ligand>
        <name>K(+)</name>
        <dbReference type="ChEBI" id="CHEBI:29103"/>
    </ligand>
</feature>
<keyword evidence="5 10" id="KW-0547">Nucleotide-binding</keyword>
<evidence type="ECO:0000313" key="14">
    <source>
        <dbReference type="Proteomes" id="UP000198744"/>
    </source>
</evidence>
<feature type="binding site" evidence="10">
    <location>
        <position position="247"/>
    </location>
    <ligand>
        <name>K(+)</name>
        <dbReference type="ChEBI" id="CHEBI:29103"/>
    </ligand>
</feature>
<evidence type="ECO:0000256" key="9">
    <source>
        <dbReference type="ARBA" id="ARBA00023134"/>
    </source>
</evidence>
<dbReference type="NCBIfam" id="NF003661">
    <property type="entry name" value="PRK05291.1-3"/>
    <property type="match status" value="1"/>
</dbReference>
<feature type="domain" description="TrmE-type G" evidence="12">
    <location>
        <begin position="218"/>
        <end position="377"/>
    </location>
</feature>
<comment type="function">
    <text evidence="10">Exhibits a very high intrinsic GTPase hydrolysis rate. Involved in the addition of a carboxymethylaminomethyl (cmnm) group at the wobble position (U34) of certain tRNAs, forming tRNA-cmnm(5)s(2)U34.</text>
</comment>
<dbReference type="InterPro" id="IPR005225">
    <property type="entry name" value="Small_GTP-bd"/>
</dbReference>
<dbReference type="GO" id="GO:0005829">
    <property type="term" value="C:cytosol"/>
    <property type="evidence" value="ECO:0007669"/>
    <property type="project" value="TreeGrafter"/>
</dbReference>
<comment type="subcellular location">
    <subcellularLocation>
        <location evidence="10">Cytoplasm</location>
    </subcellularLocation>
</comment>
<dbReference type="GO" id="GO:0030488">
    <property type="term" value="P:tRNA methylation"/>
    <property type="evidence" value="ECO:0007669"/>
    <property type="project" value="TreeGrafter"/>
</dbReference>
<organism evidence="13 14">
    <name type="scientific">Syntrophus gentianae</name>
    <dbReference type="NCBI Taxonomy" id="43775"/>
    <lineage>
        <taxon>Bacteria</taxon>
        <taxon>Pseudomonadati</taxon>
        <taxon>Thermodesulfobacteriota</taxon>
        <taxon>Syntrophia</taxon>
        <taxon>Syntrophales</taxon>
        <taxon>Syntrophaceae</taxon>
        <taxon>Syntrophus</taxon>
    </lineage>
</organism>
<dbReference type="InterPro" id="IPR018948">
    <property type="entry name" value="GTP-bd_TrmE_N"/>
</dbReference>
<reference evidence="13 14" key="1">
    <citation type="submission" date="2016-10" db="EMBL/GenBank/DDBJ databases">
        <authorList>
            <person name="de Groot N.N."/>
        </authorList>
    </citation>
    <scope>NUCLEOTIDE SEQUENCE [LARGE SCALE GENOMIC DNA]</scope>
    <source>
        <strain evidence="13 14">DSM 8423</strain>
    </source>
</reference>
<dbReference type="GO" id="GO:0005525">
    <property type="term" value="F:GTP binding"/>
    <property type="evidence" value="ECO:0007669"/>
    <property type="project" value="UniProtKB-UniRule"/>
</dbReference>
<dbReference type="STRING" id="43775.SAMN04489760_10711"/>
<dbReference type="EMBL" id="FOBS01000007">
    <property type="protein sequence ID" value="SEM22172.1"/>
    <property type="molecule type" value="Genomic_DNA"/>
</dbReference>
<evidence type="ECO:0000256" key="1">
    <source>
        <dbReference type="ARBA" id="ARBA00011043"/>
    </source>
</evidence>
<gene>
    <name evidence="10" type="primary">mnmE</name>
    <name evidence="10" type="synonym">trmE</name>
    <name evidence="13" type="ORF">SAMN04489760_10711</name>
</gene>
<feature type="binding site" evidence="10">
    <location>
        <position position="253"/>
    </location>
    <ligand>
        <name>Mg(2+)</name>
        <dbReference type="ChEBI" id="CHEBI:18420"/>
    </ligand>
</feature>
<dbReference type="FunFam" id="3.40.50.300:FF:001376">
    <property type="entry name" value="tRNA modification GTPase MnmE"/>
    <property type="match status" value="1"/>
</dbReference>
<dbReference type="RefSeq" id="WP_093882883.1">
    <property type="nucleotide sequence ID" value="NZ_FOBS01000007.1"/>
</dbReference>
<feature type="binding site" evidence="10">
    <location>
        <position position="249"/>
    </location>
    <ligand>
        <name>K(+)</name>
        <dbReference type="ChEBI" id="CHEBI:29103"/>
    </ligand>
</feature>
<dbReference type="Proteomes" id="UP000198744">
    <property type="component" value="Unassembled WGS sequence"/>
</dbReference>
<dbReference type="AlphaFoldDB" id="A0A1H7WKK3"/>
<proteinExistence type="inferred from homology"/>